<proteinExistence type="predicted"/>
<evidence type="ECO:0000313" key="1">
    <source>
        <dbReference type="EMBL" id="KAK3075203.1"/>
    </source>
</evidence>
<dbReference type="Proteomes" id="UP001186974">
    <property type="component" value="Unassembled WGS sequence"/>
</dbReference>
<feature type="non-terminal residue" evidence="1">
    <location>
        <position position="1"/>
    </location>
</feature>
<keyword evidence="2" id="KW-1185">Reference proteome</keyword>
<accession>A0ACC3DHD7</accession>
<name>A0ACC3DHD7_9PEZI</name>
<dbReference type="EMBL" id="JAWDJW010004452">
    <property type="protein sequence ID" value="KAK3075203.1"/>
    <property type="molecule type" value="Genomic_DNA"/>
</dbReference>
<comment type="caution">
    <text evidence="1">The sequence shown here is derived from an EMBL/GenBank/DDBJ whole genome shotgun (WGS) entry which is preliminary data.</text>
</comment>
<organism evidence="1 2">
    <name type="scientific">Coniosporium uncinatum</name>
    <dbReference type="NCBI Taxonomy" id="93489"/>
    <lineage>
        <taxon>Eukaryota</taxon>
        <taxon>Fungi</taxon>
        <taxon>Dikarya</taxon>
        <taxon>Ascomycota</taxon>
        <taxon>Pezizomycotina</taxon>
        <taxon>Dothideomycetes</taxon>
        <taxon>Dothideomycetes incertae sedis</taxon>
        <taxon>Coniosporium</taxon>
    </lineage>
</organism>
<sequence>ITITFYLLATIIETLHLPLHILLFTTHRLHLVTALVLAILFLALWVWQTLYYLLSVTSLEFKVTAAWLGLSYAASAAALLVLVLYLTYLGLASAAVHDWRKERKGRREWKRGSREIKGDVELEEEGRRGGGFVDARASIRGHEV</sequence>
<protein>
    <submittedName>
        <fullName evidence="1">Uncharacterized protein</fullName>
    </submittedName>
</protein>
<gene>
    <name evidence="1" type="ORF">LTS18_014085</name>
</gene>
<reference evidence="1" key="1">
    <citation type="submission" date="2024-09" db="EMBL/GenBank/DDBJ databases">
        <title>Black Yeasts Isolated from many extreme environments.</title>
        <authorList>
            <person name="Coleine C."/>
            <person name="Stajich J.E."/>
            <person name="Selbmann L."/>
        </authorList>
    </citation>
    <scope>NUCLEOTIDE SEQUENCE</scope>
    <source>
        <strain evidence="1">CCFEE 5737</strain>
    </source>
</reference>
<evidence type="ECO:0000313" key="2">
    <source>
        <dbReference type="Proteomes" id="UP001186974"/>
    </source>
</evidence>